<organism evidence="8 9">
    <name type="scientific">Platanthera zijinensis</name>
    <dbReference type="NCBI Taxonomy" id="2320716"/>
    <lineage>
        <taxon>Eukaryota</taxon>
        <taxon>Viridiplantae</taxon>
        <taxon>Streptophyta</taxon>
        <taxon>Embryophyta</taxon>
        <taxon>Tracheophyta</taxon>
        <taxon>Spermatophyta</taxon>
        <taxon>Magnoliopsida</taxon>
        <taxon>Liliopsida</taxon>
        <taxon>Asparagales</taxon>
        <taxon>Orchidaceae</taxon>
        <taxon>Orchidoideae</taxon>
        <taxon>Orchideae</taxon>
        <taxon>Orchidinae</taxon>
        <taxon>Platanthera</taxon>
    </lineage>
</organism>
<keyword evidence="5" id="KW-0539">Nucleus</keyword>
<dbReference type="PANTHER" id="PTHR46807">
    <property type="entry name" value="TRANSCRIPTION FACTOR PIF3"/>
    <property type="match status" value="1"/>
</dbReference>
<evidence type="ECO:0000256" key="4">
    <source>
        <dbReference type="ARBA" id="ARBA00023163"/>
    </source>
</evidence>
<dbReference type="SUPFAM" id="SSF47459">
    <property type="entry name" value="HLH, helix-loop-helix DNA-binding domain"/>
    <property type="match status" value="1"/>
</dbReference>
<dbReference type="InterPro" id="IPR036638">
    <property type="entry name" value="HLH_DNA-bd_sf"/>
</dbReference>
<evidence type="ECO:0000256" key="5">
    <source>
        <dbReference type="ARBA" id="ARBA00023242"/>
    </source>
</evidence>
<sequence length="452" mass="50749">MDQEFTELQWKNRNVLMKSTTLKKHQAIMNEVEEDQKIAPNSATLAVEDEIAYFFPYEYLEKEFGCDFLCEFPSPHAIGTDKPNKSLNLPHYQNRLSSPKPCVHESAQQYVHPENSSIVNFSQFSRPQKLDMSTETQKKIHSEGGESSSMVTGSSSICGSNQVQNHVGLINTNGSNATTVLPERKLKEDFEPSFVSERVQTDTYELTGTSSSGRSGVSIRTGPQEISNQRCKRKGRETEESCSLSEEGDYESADGKAAQRSRRSRAAEVHNLSERKRRDRINEKMKALQDLIPHCTKSDKASMLDEAIEYLKSLQQQVQIMWMGSGMATMMFPNIQNYMTHMGLGIGRAPMLQLPRVPLVNQPMPTSPSANQMQVCPPSINHMRFPNQLCSSQMPESFAPHLGFHHMQPFPQAMSMYAYGSQMAQQNQMAAIIRNSSMSSDGFAPDNPQNGK</sequence>
<dbReference type="Proteomes" id="UP001418222">
    <property type="component" value="Unassembled WGS sequence"/>
</dbReference>
<dbReference type="FunFam" id="4.10.280.10:FF:000004">
    <property type="entry name" value="Basic helix-loop-helix transcription factor"/>
    <property type="match status" value="1"/>
</dbReference>
<dbReference type="InterPro" id="IPR047265">
    <property type="entry name" value="PIF1-like_bHLH"/>
</dbReference>
<name>A0AAP0B1A9_9ASPA</name>
<comment type="similarity">
    <text evidence="2">Belongs to the bHLH protein family.</text>
</comment>
<protein>
    <submittedName>
        <fullName evidence="8">Transcription factor PIF1</fullName>
    </submittedName>
</protein>
<keyword evidence="3" id="KW-0805">Transcription regulation</keyword>
<evidence type="ECO:0000256" key="1">
    <source>
        <dbReference type="ARBA" id="ARBA00004123"/>
    </source>
</evidence>
<feature type="domain" description="BHLH" evidence="7">
    <location>
        <begin position="265"/>
        <end position="314"/>
    </location>
</feature>
<gene>
    <name evidence="8" type="primary">PIF1</name>
    <name evidence="8" type="ORF">KSP39_PZI020480</name>
</gene>
<dbReference type="GO" id="GO:0003700">
    <property type="term" value="F:DNA-binding transcription factor activity"/>
    <property type="evidence" value="ECO:0007669"/>
    <property type="project" value="InterPro"/>
</dbReference>
<feature type="compositionally biased region" description="Basic and acidic residues" evidence="6">
    <location>
        <begin position="265"/>
        <end position="278"/>
    </location>
</feature>
<dbReference type="GO" id="GO:0005634">
    <property type="term" value="C:nucleus"/>
    <property type="evidence" value="ECO:0007669"/>
    <property type="project" value="UniProtKB-SubCell"/>
</dbReference>
<dbReference type="Gene3D" id="4.10.280.10">
    <property type="entry name" value="Helix-loop-helix DNA-binding domain"/>
    <property type="match status" value="1"/>
</dbReference>
<dbReference type="InterPro" id="IPR044273">
    <property type="entry name" value="PIF3-like"/>
</dbReference>
<evidence type="ECO:0000259" key="7">
    <source>
        <dbReference type="PROSITE" id="PS50888"/>
    </source>
</evidence>
<evidence type="ECO:0000256" key="6">
    <source>
        <dbReference type="SAM" id="MobiDB-lite"/>
    </source>
</evidence>
<evidence type="ECO:0000256" key="2">
    <source>
        <dbReference type="ARBA" id="ARBA00005510"/>
    </source>
</evidence>
<comment type="caution">
    <text evidence="8">The sequence shown here is derived from an EMBL/GenBank/DDBJ whole genome shotgun (WGS) entry which is preliminary data.</text>
</comment>
<comment type="subcellular location">
    <subcellularLocation>
        <location evidence="1">Nucleus</location>
    </subcellularLocation>
</comment>
<dbReference type="InterPro" id="IPR011598">
    <property type="entry name" value="bHLH_dom"/>
</dbReference>
<accession>A0AAP0B1A9</accession>
<evidence type="ECO:0000256" key="3">
    <source>
        <dbReference type="ARBA" id="ARBA00023015"/>
    </source>
</evidence>
<dbReference type="PANTHER" id="PTHR46807:SF7">
    <property type="entry name" value="BHLH DOMAIN-CONTAINING PROTEIN"/>
    <property type="match status" value="1"/>
</dbReference>
<feature type="region of interest" description="Disordered" evidence="6">
    <location>
        <begin position="201"/>
        <end position="278"/>
    </location>
</feature>
<dbReference type="AlphaFoldDB" id="A0AAP0B1A9"/>
<dbReference type="EMBL" id="JBBWWQ010000018">
    <property type="protein sequence ID" value="KAK8921797.1"/>
    <property type="molecule type" value="Genomic_DNA"/>
</dbReference>
<reference evidence="8 9" key="1">
    <citation type="journal article" date="2022" name="Nat. Plants">
        <title>Genomes of leafy and leafless Platanthera orchids illuminate the evolution of mycoheterotrophy.</title>
        <authorList>
            <person name="Li M.H."/>
            <person name="Liu K.W."/>
            <person name="Li Z."/>
            <person name="Lu H.C."/>
            <person name="Ye Q.L."/>
            <person name="Zhang D."/>
            <person name="Wang J.Y."/>
            <person name="Li Y.F."/>
            <person name="Zhong Z.M."/>
            <person name="Liu X."/>
            <person name="Yu X."/>
            <person name="Liu D.K."/>
            <person name="Tu X.D."/>
            <person name="Liu B."/>
            <person name="Hao Y."/>
            <person name="Liao X.Y."/>
            <person name="Jiang Y.T."/>
            <person name="Sun W.H."/>
            <person name="Chen J."/>
            <person name="Chen Y.Q."/>
            <person name="Ai Y."/>
            <person name="Zhai J.W."/>
            <person name="Wu S.S."/>
            <person name="Zhou Z."/>
            <person name="Hsiao Y.Y."/>
            <person name="Wu W.L."/>
            <person name="Chen Y.Y."/>
            <person name="Lin Y.F."/>
            <person name="Hsu J.L."/>
            <person name="Li C.Y."/>
            <person name="Wang Z.W."/>
            <person name="Zhao X."/>
            <person name="Zhong W.Y."/>
            <person name="Ma X.K."/>
            <person name="Ma L."/>
            <person name="Huang J."/>
            <person name="Chen G.Z."/>
            <person name="Huang M.Z."/>
            <person name="Huang L."/>
            <person name="Peng D.H."/>
            <person name="Luo Y.B."/>
            <person name="Zou S.Q."/>
            <person name="Chen S.P."/>
            <person name="Lan S."/>
            <person name="Tsai W.C."/>
            <person name="Van de Peer Y."/>
            <person name="Liu Z.J."/>
        </authorList>
    </citation>
    <scope>NUCLEOTIDE SEQUENCE [LARGE SCALE GENOMIC DNA]</scope>
    <source>
        <strain evidence="8">Lor287</strain>
    </source>
</reference>
<dbReference type="PROSITE" id="PS50888">
    <property type="entry name" value="BHLH"/>
    <property type="match status" value="1"/>
</dbReference>
<evidence type="ECO:0000313" key="8">
    <source>
        <dbReference type="EMBL" id="KAK8921797.1"/>
    </source>
</evidence>
<dbReference type="CDD" id="cd11445">
    <property type="entry name" value="bHLH_AtPIF_like"/>
    <property type="match status" value="1"/>
</dbReference>
<keyword evidence="4" id="KW-0804">Transcription</keyword>
<dbReference type="SMART" id="SM00353">
    <property type="entry name" value="HLH"/>
    <property type="match status" value="1"/>
</dbReference>
<dbReference type="Pfam" id="PF00010">
    <property type="entry name" value="HLH"/>
    <property type="match status" value="1"/>
</dbReference>
<evidence type="ECO:0000313" key="9">
    <source>
        <dbReference type="Proteomes" id="UP001418222"/>
    </source>
</evidence>
<feature type="compositionally biased region" description="Low complexity" evidence="6">
    <location>
        <begin position="207"/>
        <end position="222"/>
    </location>
</feature>
<dbReference type="GO" id="GO:0046983">
    <property type="term" value="F:protein dimerization activity"/>
    <property type="evidence" value="ECO:0007669"/>
    <property type="project" value="InterPro"/>
</dbReference>
<proteinExistence type="inferred from homology"/>
<keyword evidence="9" id="KW-1185">Reference proteome</keyword>